<evidence type="ECO:0000313" key="2">
    <source>
        <dbReference type="Proteomes" id="UP000583752"/>
    </source>
</evidence>
<proteinExistence type="predicted"/>
<comment type="caution">
    <text evidence="1">The sequence shown here is derived from an EMBL/GenBank/DDBJ whole genome shotgun (WGS) entry which is preliminary data.</text>
</comment>
<keyword evidence="2" id="KW-1185">Reference proteome</keyword>
<dbReference type="AlphaFoldDB" id="A0A848HN95"/>
<dbReference type="RefSeq" id="WP_169467482.1">
    <property type="nucleotide sequence ID" value="NZ_JABBGG010000008.1"/>
</dbReference>
<name>A0A848HN95_9BURK</name>
<sequence>MTPSGQIDIVAEKIGPGMTNYVMELGMLGTDTLVVATNTSVDKGILSAEPSTMRDYHVTLVTA</sequence>
<organism evidence="1 2">
    <name type="scientific">Massilia polaris</name>
    <dbReference type="NCBI Taxonomy" id="2728846"/>
    <lineage>
        <taxon>Bacteria</taxon>
        <taxon>Pseudomonadati</taxon>
        <taxon>Pseudomonadota</taxon>
        <taxon>Betaproteobacteria</taxon>
        <taxon>Burkholderiales</taxon>
        <taxon>Oxalobacteraceae</taxon>
        <taxon>Telluria group</taxon>
        <taxon>Massilia</taxon>
    </lineage>
</organism>
<evidence type="ECO:0000313" key="1">
    <source>
        <dbReference type="EMBL" id="NML62477.1"/>
    </source>
</evidence>
<protein>
    <submittedName>
        <fullName evidence="1">Uncharacterized protein</fullName>
    </submittedName>
</protein>
<dbReference type="Proteomes" id="UP000583752">
    <property type="component" value="Unassembled WGS sequence"/>
</dbReference>
<reference evidence="1 2" key="1">
    <citation type="submission" date="2020-04" db="EMBL/GenBank/DDBJ databases">
        <title>Massilia sp. RP-1-19 isolated from soil.</title>
        <authorList>
            <person name="Dahal R.H."/>
        </authorList>
    </citation>
    <scope>NUCLEOTIDE SEQUENCE [LARGE SCALE GENOMIC DNA]</scope>
    <source>
        <strain evidence="1 2">RP-1-19</strain>
    </source>
</reference>
<gene>
    <name evidence="1" type="ORF">HHL21_15620</name>
</gene>
<dbReference type="EMBL" id="JABBGG010000008">
    <property type="protein sequence ID" value="NML62477.1"/>
    <property type="molecule type" value="Genomic_DNA"/>
</dbReference>
<accession>A0A848HN95</accession>